<sequence length="538" mass="59493">MVFSSANGPLRTQEKSCPNKVSFWRLLTDQGVVTQDVLNYDYTGLGTESDPYIVSWIEHDVRNPMHFPLQRKVTITFVTAFATLIVSLSSSAYAGSMERVIDSFHVGETVATLGLSLFVLGFSVGPLVWAPLSEHLGRQISFFVSFVCLAAFTAGCAGAENIHTLLILRFFAGAVGSSPMTNAGGVVSDMFAARQRGLALCLFAATPYFGPSLGPMIGGFLGMNGGWRWVQILLAISSGVVWAMIVISVPETYAPVLLRKRAQRLSRVTGKYYRSTFDTQRENVPVREQMQKLFLRPWVLLLREPIVLLLSFYASLIYGTLYMLFAAFPVVYGENRGWNAGVSGLPFLGVMVGTLLGALYTLYDNKRYIKAQKRGDGFASPEERLYPCMVSALTIPIGLFWFAWTNSASIHWSASVLALVPFGFGIILIYLGIVNYLIDSYTIFAASVLAGMSILRYIFGAVFPLFTPYMYRALGLHWASSVPAFLSTLCFPLPFLFYKYGPAIRKHCKYAALAQQHLQKLRNVPRTRPVAGENNEGV</sequence>
<proteinExistence type="inferred from homology"/>
<feature type="transmembrane region" description="Helical" evidence="8">
    <location>
        <begin position="229"/>
        <end position="258"/>
    </location>
</feature>
<feature type="transmembrane region" description="Helical" evidence="8">
    <location>
        <begin position="478"/>
        <end position="498"/>
    </location>
</feature>
<evidence type="ECO:0000313" key="11">
    <source>
        <dbReference type="Proteomes" id="UP001610334"/>
    </source>
</evidence>
<dbReference type="PANTHER" id="PTHR23502:SF186">
    <property type="entry name" value="MAJOR FACILITATOR SUPERFAMILY (MFS) PROFILE DOMAIN-CONTAINING PROTEIN"/>
    <property type="match status" value="1"/>
</dbReference>
<feature type="transmembrane region" description="Helical" evidence="8">
    <location>
        <begin position="384"/>
        <end position="404"/>
    </location>
</feature>
<feature type="transmembrane region" description="Helical" evidence="8">
    <location>
        <begin position="140"/>
        <end position="159"/>
    </location>
</feature>
<evidence type="ECO:0000256" key="7">
    <source>
        <dbReference type="ARBA" id="ARBA00038459"/>
    </source>
</evidence>
<keyword evidence="4 8" id="KW-0812">Transmembrane</keyword>
<dbReference type="EMBL" id="JBFXLT010000222">
    <property type="protein sequence ID" value="KAL2801953.1"/>
    <property type="molecule type" value="Genomic_DNA"/>
</dbReference>
<dbReference type="InterPro" id="IPR020846">
    <property type="entry name" value="MFS_dom"/>
</dbReference>
<feature type="transmembrane region" description="Helical" evidence="8">
    <location>
        <begin position="198"/>
        <end position="223"/>
    </location>
</feature>
<feature type="transmembrane region" description="Helical" evidence="8">
    <location>
        <begin position="73"/>
        <end position="94"/>
    </location>
</feature>
<keyword evidence="11" id="KW-1185">Reference proteome</keyword>
<evidence type="ECO:0000256" key="3">
    <source>
        <dbReference type="ARBA" id="ARBA00022475"/>
    </source>
</evidence>
<dbReference type="PROSITE" id="PS50850">
    <property type="entry name" value="MFS"/>
    <property type="match status" value="1"/>
</dbReference>
<evidence type="ECO:0000256" key="4">
    <source>
        <dbReference type="ARBA" id="ARBA00022692"/>
    </source>
</evidence>
<feature type="transmembrane region" description="Helical" evidence="8">
    <location>
        <begin position="410"/>
        <end position="431"/>
    </location>
</feature>
<comment type="caution">
    <text evidence="10">The sequence shown here is derived from an EMBL/GenBank/DDBJ whole genome shotgun (WGS) entry which is preliminary data.</text>
</comment>
<evidence type="ECO:0000256" key="2">
    <source>
        <dbReference type="ARBA" id="ARBA00022448"/>
    </source>
</evidence>
<feature type="domain" description="Major facilitator superfamily (MFS) profile" evidence="9">
    <location>
        <begin position="75"/>
        <end position="505"/>
    </location>
</feature>
<keyword evidence="3" id="KW-1003">Cell membrane</keyword>
<evidence type="ECO:0000256" key="8">
    <source>
        <dbReference type="SAM" id="Phobius"/>
    </source>
</evidence>
<evidence type="ECO:0000256" key="1">
    <source>
        <dbReference type="ARBA" id="ARBA00004651"/>
    </source>
</evidence>
<feature type="transmembrane region" description="Helical" evidence="8">
    <location>
        <begin position="106"/>
        <end position="128"/>
    </location>
</feature>
<dbReference type="Gene3D" id="1.20.1250.20">
    <property type="entry name" value="MFS general substrate transporter like domains"/>
    <property type="match status" value="1"/>
</dbReference>
<gene>
    <name evidence="10" type="ORF">BJX63DRAFT_438332</name>
</gene>
<dbReference type="SUPFAM" id="SSF103473">
    <property type="entry name" value="MFS general substrate transporter"/>
    <property type="match status" value="1"/>
</dbReference>
<dbReference type="Proteomes" id="UP001610334">
    <property type="component" value="Unassembled WGS sequence"/>
</dbReference>
<comment type="subcellular location">
    <subcellularLocation>
        <location evidence="1">Cell membrane</location>
        <topology evidence="1">Multi-pass membrane protein</topology>
    </subcellularLocation>
</comment>
<feature type="transmembrane region" description="Helical" evidence="8">
    <location>
        <begin position="306"/>
        <end position="332"/>
    </location>
</feature>
<evidence type="ECO:0000313" key="10">
    <source>
        <dbReference type="EMBL" id="KAL2801953.1"/>
    </source>
</evidence>
<evidence type="ECO:0000259" key="9">
    <source>
        <dbReference type="PROSITE" id="PS50850"/>
    </source>
</evidence>
<evidence type="ECO:0000256" key="6">
    <source>
        <dbReference type="ARBA" id="ARBA00023136"/>
    </source>
</evidence>
<dbReference type="InterPro" id="IPR011701">
    <property type="entry name" value="MFS"/>
</dbReference>
<accession>A0ABR4GSA4</accession>
<feature type="transmembrane region" description="Helical" evidence="8">
    <location>
        <begin position="443"/>
        <end position="466"/>
    </location>
</feature>
<feature type="transmembrane region" description="Helical" evidence="8">
    <location>
        <begin position="344"/>
        <end position="363"/>
    </location>
</feature>
<comment type="similarity">
    <text evidence="7">Belongs to the major facilitator superfamily. DHA1 family. Polyamines/proton antiporter (TC 2.A.1.2.16) subfamily.</text>
</comment>
<keyword evidence="2" id="KW-0813">Transport</keyword>
<protein>
    <submittedName>
        <fullName evidence="10">Major facilitator superfamily domain-containing protein</fullName>
    </submittedName>
</protein>
<keyword evidence="5 8" id="KW-1133">Transmembrane helix</keyword>
<dbReference type="CDD" id="cd17323">
    <property type="entry name" value="MFS_Tpo1_MDR_like"/>
    <property type="match status" value="1"/>
</dbReference>
<name>A0ABR4GSA4_9EURO</name>
<dbReference type="InterPro" id="IPR036259">
    <property type="entry name" value="MFS_trans_sf"/>
</dbReference>
<evidence type="ECO:0000256" key="5">
    <source>
        <dbReference type="ARBA" id="ARBA00022989"/>
    </source>
</evidence>
<keyword evidence="6 8" id="KW-0472">Membrane</keyword>
<organism evidence="10 11">
    <name type="scientific">Aspergillus granulosus</name>
    <dbReference type="NCBI Taxonomy" id="176169"/>
    <lineage>
        <taxon>Eukaryota</taxon>
        <taxon>Fungi</taxon>
        <taxon>Dikarya</taxon>
        <taxon>Ascomycota</taxon>
        <taxon>Pezizomycotina</taxon>
        <taxon>Eurotiomycetes</taxon>
        <taxon>Eurotiomycetidae</taxon>
        <taxon>Eurotiales</taxon>
        <taxon>Aspergillaceae</taxon>
        <taxon>Aspergillus</taxon>
        <taxon>Aspergillus subgen. Nidulantes</taxon>
    </lineage>
</organism>
<reference evidence="10 11" key="1">
    <citation type="submission" date="2024-07" db="EMBL/GenBank/DDBJ databases">
        <title>Section-level genome sequencing and comparative genomics of Aspergillus sections Usti and Cavernicolus.</title>
        <authorList>
            <consortium name="Lawrence Berkeley National Laboratory"/>
            <person name="Nybo J.L."/>
            <person name="Vesth T.C."/>
            <person name="Theobald S."/>
            <person name="Frisvad J.C."/>
            <person name="Larsen T.O."/>
            <person name="Kjaerboelling I."/>
            <person name="Rothschild-Mancinelli K."/>
            <person name="Lyhne E.K."/>
            <person name="Kogle M.E."/>
            <person name="Barry K."/>
            <person name="Clum A."/>
            <person name="Na H."/>
            <person name="Ledsgaard L."/>
            <person name="Lin J."/>
            <person name="Lipzen A."/>
            <person name="Kuo A."/>
            <person name="Riley R."/>
            <person name="Mondo S."/>
            <person name="Labutti K."/>
            <person name="Haridas S."/>
            <person name="Pangalinan J."/>
            <person name="Salamov A.A."/>
            <person name="Simmons B.A."/>
            <person name="Magnuson J.K."/>
            <person name="Chen J."/>
            <person name="Drula E."/>
            <person name="Henrissat B."/>
            <person name="Wiebenga A."/>
            <person name="Lubbers R.J."/>
            <person name="Gomes A.C."/>
            <person name="Makela M.R."/>
            <person name="Stajich J."/>
            <person name="Grigoriev I.V."/>
            <person name="Mortensen U.H."/>
            <person name="De Vries R.P."/>
            <person name="Baker S.E."/>
            <person name="Andersen M.R."/>
        </authorList>
    </citation>
    <scope>NUCLEOTIDE SEQUENCE [LARGE SCALE GENOMIC DNA]</scope>
    <source>
        <strain evidence="10 11">CBS 588.65</strain>
    </source>
</reference>
<dbReference type="PANTHER" id="PTHR23502">
    <property type="entry name" value="MAJOR FACILITATOR SUPERFAMILY"/>
    <property type="match status" value="1"/>
</dbReference>
<dbReference type="Pfam" id="PF07690">
    <property type="entry name" value="MFS_1"/>
    <property type="match status" value="1"/>
</dbReference>